<evidence type="ECO:0000256" key="5">
    <source>
        <dbReference type="ARBA" id="ARBA00023136"/>
    </source>
</evidence>
<dbReference type="CDD" id="cd06580">
    <property type="entry name" value="TM_PBP1_transp_TpRbsC_like"/>
    <property type="match status" value="1"/>
</dbReference>
<keyword evidence="2" id="KW-1003">Cell membrane</keyword>
<dbReference type="InterPro" id="IPR001851">
    <property type="entry name" value="ABC_transp_permease"/>
</dbReference>
<sequence length="413" mass="43430">MRISKTWIRSIWIPIIAVFLGLLVGAIIMLLSGFNPIQNYSNMFIGAVGTPNAIGEVLRTATPLILTGCGFAIANSAGFFNIGVAGQALLGWAGGVAFALWFPNLPRIIMLPGALIAGVICGAVWSGIAGFLRAFFGTSEVITTIMLNYVALYGTNAFVKGVLAKGDNDYSPTVPVAARLRTPFLERLTQNSTFHYGLFIAIIAAIFLWWLMKKTTLGFEIRAVGMNPDGARYAGMSDKKTIILSMLISGAFCGLGGAVDGLGNYENIIVNDAMPSIGYDGMSVSLLAGGSAIGIIFAAVLFGLLKIGGLNISIMSNTPSEIVDIVIAAVIFFVGAQYIIRYALNTSARRQAAKNAAQVAATTVATAGVDSGPGDGAPDQPRADAIPPRQRGQKQPPVEQAPDHHDDDDGEAK</sequence>
<gene>
    <name evidence="8" type="ORF">FD19_GL000985</name>
</gene>
<keyword evidence="4 7" id="KW-1133">Transmembrane helix</keyword>
<dbReference type="GO" id="GO:0005886">
    <property type="term" value="C:plasma membrane"/>
    <property type="evidence" value="ECO:0007669"/>
    <property type="project" value="UniProtKB-SubCell"/>
</dbReference>
<dbReference type="RefSeq" id="WP_082383823.1">
    <property type="nucleotide sequence ID" value="NZ_AYZK01000002.1"/>
</dbReference>
<dbReference type="PANTHER" id="PTHR47089">
    <property type="entry name" value="ABC TRANSPORTER, PERMEASE PROTEIN"/>
    <property type="match status" value="1"/>
</dbReference>
<dbReference type="STRING" id="1423810.FD19_GL000985"/>
<evidence type="ECO:0000313" key="9">
    <source>
        <dbReference type="Proteomes" id="UP000051789"/>
    </source>
</evidence>
<dbReference type="EMBL" id="AYZK01000002">
    <property type="protein sequence ID" value="KRM87480.1"/>
    <property type="molecule type" value="Genomic_DNA"/>
</dbReference>
<dbReference type="GO" id="GO:0022857">
    <property type="term" value="F:transmembrane transporter activity"/>
    <property type="evidence" value="ECO:0007669"/>
    <property type="project" value="InterPro"/>
</dbReference>
<proteinExistence type="predicted"/>
<comment type="subcellular location">
    <subcellularLocation>
        <location evidence="1">Cell membrane</location>
        <topology evidence="1">Multi-pass membrane protein</topology>
    </subcellularLocation>
</comment>
<evidence type="ECO:0000256" key="4">
    <source>
        <dbReference type="ARBA" id="ARBA00022989"/>
    </source>
</evidence>
<feature type="transmembrane region" description="Helical" evidence="7">
    <location>
        <begin position="193"/>
        <end position="212"/>
    </location>
</feature>
<name>A0A0R2C763_9LACO</name>
<dbReference type="PANTHER" id="PTHR47089:SF1">
    <property type="entry name" value="GUANOSINE ABC TRANSPORTER PERMEASE PROTEIN NUPP"/>
    <property type="match status" value="1"/>
</dbReference>
<dbReference type="OrthoDB" id="45037at2"/>
<comment type="caution">
    <text evidence="8">The sequence shown here is derived from an EMBL/GenBank/DDBJ whole genome shotgun (WGS) entry which is preliminary data.</text>
</comment>
<feature type="transmembrane region" description="Helical" evidence="7">
    <location>
        <begin position="114"/>
        <end position="136"/>
    </location>
</feature>
<evidence type="ECO:0000256" key="2">
    <source>
        <dbReference type="ARBA" id="ARBA00022475"/>
    </source>
</evidence>
<feature type="region of interest" description="Disordered" evidence="6">
    <location>
        <begin position="367"/>
        <end position="413"/>
    </location>
</feature>
<feature type="transmembrane region" description="Helical" evidence="7">
    <location>
        <begin position="79"/>
        <end position="102"/>
    </location>
</feature>
<evidence type="ECO:0000256" key="7">
    <source>
        <dbReference type="SAM" id="Phobius"/>
    </source>
</evidence>
<feature type="compositionally biased region" description="Basic and acidic residues" evidence="6">
    <location>
        <begin position="401"/>
        <end position="413"/>
    </location>
</feature>
<keyword evidence="9" id="KW-1185">Reference proteome</keyword>
<evidence type="ECO:0000256" key="6">
    <source>
        <dbReference type="SAM" id="MobiDB-lite"/>
    </source>
</evidence>
<reference evidence="8 9" key="1">
    <citation type="journal article" date="2015" name="Genome Announc.">
        <title>Expanding the biotechnology potential of lactobacilli through comparative genomics of 213 strains and associated genera.</title>
        <authorList>
            <person name="Sun Z."/>
            <person name="Harris H.M."/>
            <person name="McCann A."/>
            <person name="Guo C."/>
            <person name="Argimon S."/>
            <person name="Zhang W."/>
            <person name="Yang X."/>
            <person name="Jeffery I.B."/>
            <person name="Cooney J.C."/>
            <person name="Kagawa T.F."/>
            <person name="Liu W."/>
            <person name="Song Y."/>
            <person name="Salvetti E."/>
            <person name="Wrobel A."/>
            <person name="Rasinkangas P."/>
            <person name="Parkhill J."/>
            <person name="Rea M.C."/>
            <person name="O'Sullivan O."/>
            <person name="Ritari J."/>
            <person name="Douillard F.P."/>
            <person name="Paul Ross R."/>
            <person name="Yang R."/>
            <person name="Briner A.E."/>
            <person name="Felis G.E."/>
            <person name="de Vos W.M."/>
            <person name="Barrangou R."/>
            <person name="Klaenhammer T.R."/>
            <person name="Caufield P.W."/>
            <person name="Cui Y."/>
            <person name="Zhang H."/>
            <person name="O'Toole P.W."/>
        </authorList>
    </citation>
    <scope>NUCLEOTIDE SEQUENCE [LARGE SCALE GENOMIC DNA]</scope>
    <source>
        <strain evidence="8 9">DSM 22698</strain>
    </source>
</reference>
<feature type="transmembrane region" description="Helical" evidence="7">
    <location>
        <begin position="242"/>
        <end position="262"/>
    </location>
</feature>
<dbReference type="Proteomes" id="UP000051789">
    <property type="component" value="Unassembled WGS sequence"/>
</dbReference>
<dbReference type="Pfam" id="PF02653">
    <property type="entry name" value="BPD_transp_2"/>
    <property type="match status" value="1"/>
</dbReference>
<feature type="transmembrane region" description="Helical" evidence="7">
    <location>
        <begin position="325"/>
        <end position="344"/>
    </location>
</feature>
<accession>A0A0R2C763</accession>
<keyword evidence="5 7" id="KW-0472">Membrane</keyword>
<evidence type="ECO:0000256" key="3">
    <source>
        <dbReference type="ARBA" id="ARBA00022692"/>
    </source>
</evidence>
<dbReference type="AlphaFoldDB" id="A0A0R2C763"/>
<keyword evidence="3 7" id="KW-0812">Transmembrane</keyword>
<feature type="transmembrane region" description="Helical" evidence="7">
    <location>
        <begin position="12"/>
        <end position="34"/>
    </location>
</feature>
<dbReference type="PATRIC" id="fig|1423810.4.peg.1009"/>
<evidence type="ECO:0000256" key="1">
    <source>
        <dbReference type="ARBA" id="ARBA00004651"/>
    </source>
</evidence>
<evidence type="ECO:0000313" key="8">
    <source>
        <dbReference type="EMBL" id="KRM87480.1"/>
    </source>
</evidence>
<organism evidence="8 9">
    <name type="scientific">Lacticaseibacillus thailandensis DSM 22698 = JCM 13996</name>
    <dbReference type="NCBI Taxonomy" id="1423810"/>
    <lineage>
        <taxon>Bacteria</taxon>
        <taxon>Bacillati</taxon>
        <taxon>Bacillota</taxon>
        <taxon>Bacilli</taxon>
        <taxon>Lactobacillales</taxon>
        <taxon>Lactobacillaceae</taxon>
        <taxon>Lacticaseibacillus</taxon>
    </lineage>
</organism>
<feature type="transmembrane region" description="Helical" evidence="7">
    <location>
        <begin position="282"/>
        <end position="305"/>
    </location>
</feature>
<protein>
    <submittedName>
        <fullName evidence="8">Carbohydrate uptake ABC superfamily, ATP binding cassette transporter, membrane protein</fullName>
    </submittedName>
</protein>